<proteinExistence type="predicted"/>
<organism evidence="1 2">
    <name type="scientific">Melastoma candidum</name>
    <dbReference type="NCBI Taxonomy" id="119954"/>
    <lineage>
        <taxon>Eukaryota</taxon>
        <taxon>Viridiplantae</taxon>
        <taxon>Streptophyta</taxon>
        <taxon>Embryophyta</taxon>
        <taxon>Tracheophyta</taxon>
        <taxon>Spermatophyta</taxon>
        <taxon>Magnoliopsida</taxon>
        <taxon>eudicotyledons</taxon>
        <taxon>Gunneridae</taxon>
        <taxon>Pentapetalae</taxon>
        <taxon>rosids</taxon>
        <taxon>malvids</taxon>
        <taxon>Myrtales</taxon>
        <taxon>Melastomataceae</taxon>
        <taxon>Melastomatoideae</taxon>
        <taxon>Melastomateae</taxon>
        <taxon>Melastoma</taxon>
    </lineage>
</organism>
<comment type="caution">
    <text evidence="1">The sequence shown here is derived from an EMBL/GenBank/DDBJ whole genome shotgun (WGS) entry which is preliminary data.</text>
</comment>
<keyword evidence="2" id="KW-1185">Reference proteome</keyword>
<evidence type="ECO:0000313" key="2">
    <source>
        <dbReference type="Proteomes" id="UP001057402"/>
    </source>
</evidence>
<accession>A0ACB9QE84</accession>
<gene>
    <name evidence="1" type="ORF">MLD38_019905</name>
</gene>
<dbReference type="EMBL" id="CM042885">
    <property type="protein sequence ID" value="KAI4363725.1"/>
    <property type="molecule type" value="Genomic_DNA"/>
</dbReference>
<dbReference type="Proteomes" id="UP001057402">
    <property type="component" value="Chromosome 6"/>
</dbReference>
<protein>
    <submittedName>
        <fullName evidence="1">Uncharacterized protein</fullName>
    </submittedName>
</protein>
<name>A0ACB9QE84_9MYRT</name>
<evidence type="ECO:0000313" key="1">
    <source>
        <dbReference type="EMBL" id="KAI4363725.1"/>
    </source>
</evidence>
<sequence length="1265" mass="139119">MQVEEEQKKTGPSVVPFLKLLSYADALDWLLMALGGLGAIVHGMALPVGYLLLGKALNAFGNNINDTDAMVKALKKVIPYVWYMAFATFPAGILEIGCWMYASERQLARLRLAFLSSILSQEIGVFDTELSSGKVVSGITTHMSIIQDAIGEKLGHFLSSIATFLTGVLIAFICSWEVSLLALFIVPLILIIGATYTKKMNVISATKMIYLSEATSVVEETISQIKTVFAFVGENRAIQTFSQRMDKQSTISKGEAMIKGVGTGMFQTVTNCSWALIIWVGAVVVKAGRSTGGDVIAAIMSILFGAISLTYAAPDMQVFNQAKAAGAEVFWVIQRQSLIRKTTGRENPERVQGNIEIYKVHFAYPSRLDKPILQGFTLSLPAGKTTALVGSSGCGKSTIISLVARFYDPLKGTILLDDYNIQDLDMNFLRQNIGAVSQEPSLFAGTIKDNIRVGNLDASDEEIEKAAIMANAHNFVSELPDKYLTEVGQRGFQLSGGQKQRIAIARAILKDPPILLLDEATSALDSESEKLVQDALEKAMEGRTAILIAHRMSTIVNADIIAVVENGQVKETGTHRGLLETSKFYSNLFHMQDISTIPGTRLVDFKTDHTFRMHLSKHTPAQLPILYCCSSTDEAEDSENGITKGSPDKKGQKERPIIVEEFQKETTEIEAQNQRLELSLFFRIWYELDRKELVRIALGSLAAAFSGISKPLFGYFIITIGVAYYEPNGKQKVGWFSIIFSVVGLLALVSHILQHYFYGVVGEKAMLNLRKALFAGVLRNELGWFEKSENSIGLVTSRIINDTAMVKVIISDRMSVIVQCICSILIATVVSLVVNWRMALVAWAVMPCHFIGGLIQAKSAKGFSGDSVAAHHELVALTSEAATNIKTVASFCYEEHILGKARRSLEVPKRKSRRESVKFGIIQGISLCLWNIAHAVALWYTTILVERHQASFKNGIRAYQIFSLTVPSITELWTLIPMVITAMNILTPAFQTLDRKTGIKPDVPENENLRRISGMVEFQNVKFIYPTRPDVLVLRNFSLRLESGTKVALVGPSGAGKSSILALVLRYYDPLGGKVLIDGKDVREYNLRMLRAQIGVVQQEPLLFSSSLRENICYGNDTASEAEIEEAARQANIHDFISGLPEGYNTAVGEKGCQLSGGQKQRIAIARSLLKRPAILLLDEATSALDAESERTVIRALERATMAGEGGFLSRTTQITVAHRLSTIVKSDTIIVMDKGEIVETGDHTTLIKSGRIYTRLFELQNLKD</sequence>
<reference evidence="2" key="1">
    <citation type="journal article" date="2023" name="Front. Plant Sci.">
        <title>Chromosomal-level genome assembly of Melastoma candidum provides insights into trichome evolution.</title>
        <authorList>
            <person name="Zhong Y."/>
            <person name="Wu W."/>
            <person name="Sun C."/>
            <person name="Zou P."/>
            <person name="Liu Y."/>
            <person name="Dai S."/>
            <person name="Zhou R."/>
        </authorList>
    </citation>
    <scope>NUCLEOTIDE SEQUENCE [LARGE SCALE GENOMIC DNA]</scope>
</reference>